<proteinExistence type="predicted"/>
<sequence length="220" mass="25285">MHFNQSQIDRLVAFKQKDKFSAKAWNDRGLHPSRSELCEQLNGLFNSCADNLIDAVNANATAKQLKAVLKKALSTCNKPDYDTEEKEFIGDLFLELAAIIHIDFTSNLNKWLYGPVLATLFKIKNALNPEKIIKTIQHPCTNCGTTLETYIMRKELGIPEYGWYLVRCNNCKELNLLACGPDIKEIKFGNYEYVETLNKTDYTSYEQAVVRLEQIKFFRK</sequence>
<dbReference type="InterPro" id="IPR038360">
    <property type="entry name" value="DUF4844_sf"/>
</dbReference>
<evidence type="ECO:0000313" key="2">
    <source>
        <dbReference type="Proteomes" id="UP000598971"/>
    </source>
</evidence>
<dbReference type="Gene3D" id="1.20.1480.40">
    <property type="entry name" value="Uncharacterised protein PF16133, DUF4844"/>
    <property type="match status" value="1"/>
</dbReference>
<organism evidence="1 2">
    <name type="scientific">Limnovirga soli</name>
    <dbReference type="NCBI Taxonomy" id="2656915"/>
    <lineage>
        <taxon>Bacteria</taxon>
        <taxon>Pseudomonadati</taxon>
        <taxon>Bacteroidota</taxon>
        <taxon>Chitinophagia</taxon>
        <taxon>Chitinophagales</taxon>
        <taxon>Chitinophagaceae</taxon>
        <taxon>Limnovirga</taxon>
    </lineage>
</organism>
<name>A0A8J8FIT3_9BACT</name>
<dbReference type="RefSeq" id="WP_171609346.1">
    <property type="nucleotide sequence ID" value="NZ_WHPF01000015.1"/>
</dbReference>
<dbReference type="Proteomes" id="UP000598971">
    <property type="component" value="Unassembled WGS sequence"/>
</dbReference>
<protein>
    <submittedName>
        <fullName evidence="1">DUF4844 domain-containing protein</fullName>
    </submittedName>
</protein>
<dbReference type="EMBL" id="WHPF01000015">
    <property type="protein sequence ID" value="NNV57397.1"/>
    <property type="molecule type" value="Genomic_DNA"/>
</dbReference>
<comment type="caution">
    <text evidence="1">The sequence shown here is derived from an EMBL/GenBank/DDBJ whole genome shotgun (WGS) entry which is preliminary data.</text>
</comment>
<gene>
    <name evidence="1" type="ORF">GD597_18135</name>
</gene>
<reference evidence="1" key="1">
    <citation type="submission" date="2019-10" db="EMBL/GenBank/DDBJ databases">
        <title>Draft genome sequence of Panacibacter sp. KCS-6.</title>
        <authorList>
            <person name="Yim K.J."/>
        </authorList>
    </citation>
    <scope>NUCLEOTIDE SEQUENCE</scope>
    <source>
        <strain evidence="1">KCS-6</strain>
    </source>
</reference>
<evidence type="ECO:0000313" key="1">
    <source>
        <dbReference type="EMBL" id="NNV57397.1"/>
    </source>
</evidence>
<keyword evidence="2" id="KW-1185">Reference proteome</keyword>
<dbReference type="AlphaFoldDB" id="A0A8J8FIT3"/>
<accession>A0A8J8FIT3</accession>